<keyword evidence="7" id="KW-1133">Transmembrane helix</keyword>
<dbReference type="EMBL" id="JAVDQD010000012">
    <property type="protein sequence ID" value="MDR6241834.1"/>
    <property type="molecule type" value="Genomic_DNA"/>
</dbReference>
<evidence type="ECO:0000313" key="10">
    <source>
        <dbReference type="Proteomes" id="UP001185092"/>
    </source>
</evidence>
<protein>
    <submittedName>
        <fullName evidence="9">Zn-dependent protease with chaperone function</fullName>
    </submittedName>
</protein>
<evidence type="ECO:0000256" key="6">
    <source>
        <dbReference type="RuleBase" id="RU003983"/>
    </source>
</evidence>
<feature type="transmembrane region" description="Helical" evidence="7">
    <location>
        <begin position="106"/>
        <end position="128"/>
    </location>
</feature>
<dbReference type="Pfam" id="PF01435">
    <property type="entry name" value="Peptidase_M48"/>
    <property type="match status" value="1"/>
</dbReference>
<dbReference type="GO" id="GO:0046872">
    <property type="term" value="F:metal ion binding"/>
    <property type="evidence" value="ECO:0007669"/>
    <property type="project" value="UniProtKB-KW"/>
</dbReference>
<dbReference type="GO" id="GO:0051603">
    <property type="term" value="P:proteolysis involved in protein catabolic process"/>
    <property type="evidence" value="ECO:0007669"/>
    <property type="project" value="TreeGrafter"/>
</dbReference>
<keyword evidence="2" id="KW-0479">Metal-binding</keyword>
<comment type="cofactor">
    <cofactor evidence="6">
        <name>Zn(2+)</name>
        <dbReference type="ChEBI" id="CHEBI:29105"/>
    </cofactor>
    <text evidence="6">Binds 1 zinc ion per subunit.</text>
</comment>
<evidence type="ECO:0000256" key="4">
    <source>
        <dbReference type="ARBA" id="ARBA00022833"/>
    </source>
</evidence>
<dbReference type="CDD" id="cd07332">
    <property type="entry name" value="M48C_Oma1_like"/>
    <property type="match status" value="1"/>
</dbReference>
<comment type="caution">
    <text evidence="9">The sequence shown here is derived from an EMBL/GenBank/DDBJ whole genome shotgun (WGS) entry which is preliminary data.</text>
</comment>
<keyword evidence="10" id="KW-1185">Reference proteome</keyword>
<dbReference type="InterPro" id="IPR001915">
    <property type="entry name" value="Peptidase_M48"/>
</dbReference>
<feature type="domain" description="Peptidase M48" evidence="8">
    <location>
        <begin position="182"/>
        <end position="337"/>
    </location>
</feature>
<dbReference type="Gene3D" id="3.30.2010.10">
    <property type="entry name" value="Metalloproteases ('zincins'), catalytic domain"/>
    <property type="match status" value="1"/>
</dbReference>
<dbReference type="PANTHER" id="PTHR22726:SF1">
    <property type="entry name" value="METALLOENDOPEPTIDASE OMA1, MITOCHONDRIAL"/>
    <property type="match status" value="1"/>
</dbReference>
<dbReference type="GO" id="GO:0016020">
    <property type="term" value="C:membrane"/>
    <property type="evidence" value="ECO:0007669"/>
    <property type="project" value="TreeGrafter"/>
</dbReference>
<keyword evidence="4 6" id="KW-0862">Zinc</keyword>
<proteinExistence type="inferred from homology"/>
<name>A0AAE3XUB0_9BACT</name>
<dbReference type="RefSeq" id="WP_309942972.1">
    <property type="nucleotide sequence ID" value="NZ_AP025307.1"/>
</dbReference>
<evidence type="ECO:0000259" key="8">
    <source>
        <dbReference type="Pfam" id="PF01435"/>
    </source>
</evidence>
<dbReference type="Proteomes" id="UP001185092">
    <property type="component" value="Unassembled WGS sequence"/>
</dbReference>
<keyword evidence="5 6" id="KW-0482">Metalloprotease</keyword>
<keyword evidence="7" id="KW-0812">Transmembrane</keyword>
<evidence type="ECO:0000313" key="9">
    <source>
        <dbReference type="EMBL" id="MDR6241834.1"/>
    </source>
</evidence>
<organism evidence="9 10">
    <name type="scientific">Aureibacter tunicatorum</name>
    <dbReference type="NCBI Taxonomy" id="866807"/>
    <lineage>
        <taxon>Bacteria</taxon>
        <taxon>Pseudomonadati</taxon>
        <taxon>Bacteroidota</taxon>
        <taxon>Cytophagia</taxon>
        <taxon>Cytophagales</taxon>
        <taxon>Persicobacteraceae</taxon>
        <taxon>Aureibacter</taxon>
    </lineage>
</organism>
<dbReference type="AlphaFoldDB" id="A0AAE3XUB0"/>
<accession>A0AAE3XUB0</accession>
<reference evidence="9" key="1">
    <citation type="submission" date="2023-07" db="EMBL/GenBank/DDBJ databases">
        <title>Genomic Encyclopedia of Type Strains, Phase IV (KMG-IV): sequencing the most valuable type-strain genomes for metagenomic binning, comparative biology and taxonomic classification.</title>
        <authorList>
            <person name="Goeker M."/>
        </authorList>
    </citation>
    <scope>NUCLEOTIDE SEQUENCE</scope>
    <source>
        <strain evidence="9">DSM 26174</strain>
    </source>
</reference>
<evidence type="ECO:0000256" key="7">
    <source>
        <dbReference type="SAM" id="Phobius"/>
    </source>
</evidence>
<sequence length="372" mass="42533">MKDFYDAIGLNDKLEPNRYSGNIHVKRNKLVFSTESHLIELPLKDLKINFGGTGNRLIYFSHVDWPDWHFHTSDSDILNDPNLANNDFVQEQVKAIHKTFNIRKSIIYGLPTLAIFLVLSIFLFKGLIIEKVAKSVPFKYEKMLSEHLVDIATYSQEIVKDDSLNHKFDNRIQSLVKHTEEGFQFEFHMVINEEVNAFALPGGTVIINTGLLEHAESWEEVLGVMAHEISHVTERHHIRSMLNQIGIFDLLAIYLGDESLLVNSIFHYADNLETLSYSRDFESEADNNGLNLLLTANINPDGMIQFFNSLGNSEIQSLKILDFLSTHPNSTERSNTLAMSLENHTANKKQDFANQPDYSIFKNILQDYLSSN</sequence>
<keyword evidence="3 6" id="KW-0378">Hydrolase</keyword>
<dbReference type="PANTHER" id="PTHR22726">
    <property type="entry name" value="METALLOENDOPEPTIDASE OMA1"/>
    <property type="match status" value="1"/>
</dbReference>
<keyword evidence="7" id="KW-0472">Membrane</keyword>
<dbReference type="GO" id="GO:0004222">
    <property type="term" value="F:metalloendopeptidase activity"/>
    <property type="evidence" value="ECO:0007669"/>
    <property type="project" value="InterPro"/>
</dbReference>
<evidence type="ECO:0000256" key="3">
    <source>
        <dbReference type="ARBA" id="ARBA00022801"/>
    </source>
</evidence>
<comment type="similarity">
    <text evidence="6">Belongs to the peptidase M48 family.</text>
</comment>
<evidence type="ECO:0000256" key="1">
    <source>
        <dbReference type="ARBA" id="ARBA00022670"/>
    </source>
</evidence>
<evidence type="ECO:0000256" key="2">
    <source>
        <dbReference type="ARBA" id="ARBA00022723"/>
    </source>
</evidence>
<dbReference type="InterPro" id="IPR051156">
    <property type="entry name" value="Mito/Outer_Membr_Metalloprot"/>
</dbReference>
<keyword evidence="1 6" id="KW-0645">Protease</keyword>
<evidence type="ECO:0000256" key="5">
    <source>
        <dbReference type="ARBA" id="ARBA00023049"/>
    </source>
</evidence>
<gene>
    <name evidence="9" type="ORF">HNQ88_004921</name>
</gene>